<dbReference type="InterPro" id="IPR004446">
    <property type="entry name" value="Heptose_bisP_phosphatase"/>
</dbReference>
<dbReference type="RefSeq" id="WP_062796887.1">
    <property type="nucleotide sequence ID" value="NZ_CP014844.1"/>
</dbReference>
<dbReference type="InterPro" id="IPR006549">
    <property type="entry name" value="HAD-SF_hydro_IIIA"/>
</dbReference>
<evidence type="ECO:0000256" key="2">
    <source>
        <dbReference type="ARBA" id="ARBA00001946"/>
    </source>
</evidence>
<comment type="similarity">
    <text evidence="6">Belongs to the GmhB family.</text>
</comment>
<comment type="cofactor">
    <cofactor evidence="2">
        <name>Mg(2+)</name>
        <dbReference type="ChEBI" id="CHEBI:18420"/>
    </cofactor>
</comment>
<dbReference type="GO" id="GO:0005737">
    <property type="term" value="C:cytoplasm"/>
    <property type="evidence" value="ECO:0007669"/>
    <property type="project" value="UniProtKB-SubCell"/>
</dbReference>
<comment type="subcellular location">
    <subcellularLocation>
        <location evidence="4">Cytoplasm</location>
    </subcellularLocation>
</comment>
<dbReference type="InterPro" id="IPR023214">
    <property type="entry name" value="HAD_sf"/>
</dbReference>
<dbReference type="AlphaFoldDB" id="A0A142JFR6"/>
<evidence type="ECO:0000313" key="18">
    <source>
        <dbReference type="EMBL" id="AMR76928.1"/>
    </source>
</evidence>
<organism evidence="18 19">
    <name type="scientific">Cupriavidus nantongensis</name>
    <dbReference type="NCBI Taxonomy" id="1796606"/>
    <lineage>
        <taxon>Bacteria</taxon>
        <taxon>Pseudomonadati</taxon>
        <taxon>Pseudomonadota</taxon>
        <taxon>Betaproteobacteria</taxon>
        <taxon>Burkholderiales</taxon>
        <taxon>Burkholderiaceae</taxon>
        <taxon>Cupriavidus</taxon>
    </lineage>
</organism>
<evidence type="ECO:0000256" key="10">
    <source>
        <dbReference type="ARBA" id="ARBA00022490"/>
    </source>
</evidence>
<dbReference type="Pfam" id="PF13242">
    <property type="entry name" value="Hydrolase_like"/>
    <property type="match status" value="1"/>
</dbReference>
<feature type="region of interest" description="Disordered" evidence="17">
    <location>
        <begin position="180"/>
        <end position="211"/>
    </location>
</feature>
<keyword evidence="12" id="KW-0378">Hydrolase</keyword>
<dbReference type="EMBL" id="CP014844">
    <property type="protein sequence ID" value="AMR76928.1"/>
    <property type="molecule type" value="Genomic_DNA"/>
</dbReference>
<evidence type="ECO:0000256" key="16">
    <source>
        <dbReference type="ARBA" id="ARBA00031828"/>
    </source>
</evidence>
<evidence type="ECO:0000313" key="19">
    <source>
        <dbReference type="Proteomes" id="UP000075238"/>
    </source>
</evidence>
<evidence type="ECO:0000256" key="12">
    <source>
        <dbReference type="ARBA" id="ARBA00022801"/>
    </source>
</evidence>
<evidence type="ECO:0000256" key="8">
    <source>
        <dbReference type="ARBA" id="ARBA00012987"/>
    </source>
</evidence>
<comment type="pathway">
    <text evidence="5">Nucleotide-sugar biosynthesis; ADP-L-glycero-beta-D-manno-heptose biosynthesis; ADP-L-glycero-beta-D-manno-heptose from D-glycero-beta-D-manno-heptose 7-phosphate: step 2/4.</text>
</comment>
<dbReference type="Gene3D" id="3.40.50.1000">
    <property type="entry name" value="HAD superfamily/HAD-like"/>
    <property type="match status" value="1"/>
</dbReference>
<comment type="subunit">
    <text evidence="7">Monomer.</text>
</comment>
<proteinExistence type="inferred from homology"/>
<keyword evidence="19" id="KW-1185">Reference proteome</keyword>
<dbReference type="Proteomes" id="UP000075238">
    <property type="component" value="Chromosome 1"/>
</dbReference>
<evidence type="ECO:0000256" key="3">
    <source>
        <dbReference type="ARBA" id="ARBA00001947"/>
    </source>
</evidence>
<evidence type="ECO:0000256" key="4">
    <source>
        <dbReference type="ARBA" id="ARBA00004496"/>
    </source>
</evidence>
<evidence type="ECO:0000256" key="17">
    <source>
        <dbReference type="SAM" id="MobiDB-lite"/>
    </source>
</evidence>
<dbReference type="GO" id="GO:0005975">
    <property type="term" value="P:carbohydrate metabolic process"/>
    <property type="evidence" value="ECO:0007669"/>
    <property type="project" value="InterPro"/>
</dbReference>
<dbReference type="InterPro" id="IPR006543">
    <property type="entry name" value="Histidinol-phos"/>
</dbReference>
<dbReference type="NCBIfam" id="TIGR01662">
    <property type="entry name" value="HAD-SF-IIIA"/>
    <property type="match status" value="1"/>
</dbReference>
<dbReference type="OrthoDB" id="9781367at2"/>
<evidence type="ECO:0000256" key="7">
    <source>
        <dbReference type="ARBA" id="ARBA00011245"/>
    </source>
</evidence>
<dbReference type="GO" id="GO:0046872">
    <property type="term" value="F:metal ion binding"/>
    <property type="evidence" value="ECO:0007669"/>
    <property type="project" value="UniProtKB-KW"/>
</dbReference>
<evidence type="ECO:0000256" key="15">
    <source>
        <dbReference type="ARBA" id="ARBA00023277"/>
    </source>
</evidence>
<evidence type="ECO:0000256" key="6">
    <source>
        <dbReference type="ARBA" id="ARBA00005628"/>
    </source>
</evidence>
<dbReference type="EC" id="3.1.3.82" evidence="8"/>
<dbReference type="PANTHER" id="PTHR42891">
    <property type="entry name" value="D-GLYCERO-BETA-D-MANNO-HEPTOSE-1,7-BISPHOSPHATE 7-PHOSPHATASE"/>
    <property type="match status" value="1"/>
</dbReference>
<protein>
    <recommendedName>
        <fullName evidence="9">D-glycero-beta-D-manno-heptose-1,7-bisphosphate 7-phosphatase</fullName>
        <ecNumber evidence="8">3.1.3.82</ecNumber>
    </recommendedName>
    <alternativeName>
        <fullName evidence="16">D,D-heptose 1,7-bisphosphate phosphatase</fullName>
    </alternativeName>
</protein>
<evidence type="ECO:0000256" key="14">
    <source>
        <dbReference type="ARBA" id="ARBA00022842"/>
    </source>
</evidence>
<feature type="compositionally biased region" description="Low complexity" evidence="17">
    <location>
        <begin position="186"/>
        <end position="211"/>
    </location>
</feature>
<keyword evidence="14" id="KW-0460">Magnesium</keyword>
<comment type="cofactor">
    <cofactor evidence="3">
        <name>Zn(2+)</name>
        <dbReference type="ChEBI" id="CHEBI:29105"/>
    </cofactor>
</comment>
<dbReference type="PANTHER" id="PTHR42891:SF1">
    <property type="entry name" value="D-GLYCERO-BETA-D-MANNO-HEPTOSE-1,7-BISPHOSPHATE 7-PHOSPHATASE"/>
    <property type="match status" value="1"/>
</dbReference>
<dbReference type="NCBIfam" id="NF006506">
    <property type="entry name" value="PRK08942.1"/>
    <property type="match status" value="1"/>
</dbReference>
<sequence length="211" mass="22279">MPQTPPKFVILDRDGVVNLDSDQFIKTPDEWVPIDGSLEAIAALNQAGYRVVIASNQSGIGRGLFEMSALNAMHEKMHTALARLGGRVEAVFFCPHTAADGCECRKPRSGMLEQISERFGIELRGVPIVGDSLRDLEAGVAVGCAPHLVRSGKGLKTLDKGGLPPGTQVHDDLRAFARWLTGNDGGQRQPAQSSQSSQSGPSSPSGHGAAG</sequence>
<name>A0A142JFR6_9BURK</name>
<evidence type="ECO:0000256" key="11">
    <source>
        <dbReference type="ARBA" id="ARBA00022723"/>
    </source>
</evidence>
<evidence type="ECO:0000256" key="9">
    <source>
        <dbReference type="ARBA" id="ARBA00014542"/>
    </source>
</evidence>
<dbReference type="STRING" id="1796606.A2G96_03770"/>
<keyword evidence="13" id="KW-0862">Zinc</keyword>
<keyword evidence="15" id="KW-0119">Carbohydrate metabolism</keyword>
<reference evidence="18 19" key="1">
    <citation type="submission" date="2016-03" db="EMBL/GenBank/DDBJ databases">
        <title>Complete genome sequence of a novel chlorpyrifos degrading bacterium, Cupriavidus nantongensis sp. X1.</title>
        <authorList>
            <person name="Fang L."/>
        </authorList>
    </citation>
    <scope>NUCLEOTIDE SEQUENCE [LARGE SCALE GENOMIC DNA]</scope>
    <source>
        <strain evidence="18 19">X1</strain>
    </source>
</reference>
<evidence type="ECO:0000256" key="13">
    <source>
        <dbReference type="ARBA" id="ARBA00022833"/>
    </source>
</evidence>
<dbReference type="SUPFAM" id="SSF56784">
    <property type="entry name" value="HAD-like"/>
    <property type="match status" value="1"/>
</dbReference>
<dbReference type="FunFam" id="3.40.50.1000:FF:000168">
    <property type="entry name" value="D,D-heptose 1,7-bisphosphate phosphatase"/>
    <property type="match status" value="1"/>
</dbReference>
<evidence type="ECO:0000256" key="5">
    <source>
        <dbReference type="ARBA" id="ARBA00004708"/>
    </source>
</evidence>
<keyword evidence="11" id="KW-0479">Metal-binding</keyword>
<keyword evidence="10" id="KW-0963">Cytoplasm</keyword>
<comment type="catalytic activity">
    <reaction evidence="1">
        <text>D-glycero-beta-D-manno-heptose 1,7-bisphosphate + H2O = D-glycero-beta-D-manno-heptose 1-phosphate + phosphate</text>
        <dbReference type="Rhea" id="RHEA:28518"/>
        <dbReference type="ChEBI" id="CHEBI:15377"/>
        <dbReference type="ChEBI" id="CHEBI:43474"/>
        <dbReference type="ChEBI" id="CHEBI:60208"/>
        <dbReference type="ChEBI" id="CHEBI:61593"/>
        <dbReference type="EC" id="3.1.3.82"/>
    </reaction>
</comment>
<dbReference type="KEGG" id="cnan:A2G96_03770"/>
<dbReference type="InterPro" id="IPR036412">
    <property type="entry name" value="HAD-like_sf"/>
</dbReference>
<gene>
    <name evidence="18" type="ORF">A2G96_03770</name>
</gene>
<evidence type="ECO:0000256" key="1">
    <source>
        <dbReference type="ARBA" id="ARBA00001226"/>
    </source>
</evidence>
<dbReference type="CDD" id="cd07503">
    <property type="entry name" value="HAD_HisB-N"/>
    <property type="match status" value="1"/>
</dbReference>
<dbReference type="NCBIfam" id="TIGR01656">
    <property type="entry name" value="Histidinol-ppas"/>
    <property type="match status" value="1"/>
</dbReference>
<dbReference type="GO" id="GO:0034200">
    <property type="term" value="F:D-glycero-beta-D-manno-heptose 1,7-bisphosphate 7-phosphatase activity"/>
    <property type="evidence" value="ECO:0007669"/>
    <property type="project" value="UniProtKB-EC"/>
</dbReference>
<accession>A0A142JFR6</accession>